<sequence length="288" mass="29976">MSLSLTAFAAVVLVGMLVLFAMESAPVLKHEGVNYVVGKTWFFRSETFGVLPMIYGTAVVAGIALLLAAPIGIGAAVFTAEIVPPRVRMPVKLAIELLAGIPSVVYGLLGILLLRNYVYDGLRAAGFDPLSGDTLLTAGLLLAVMILPTIMTLSDDALRSVPSMSRHAARGLGLTHGQAILAVSLPQARKGLIAAILLAFGRALGEAIAVFLVVGRQDNQLPGSLFSLEPLISSGQTLTSKLGGAEVNIAYGDPLHWAAVVGLGLLLLIAVTVVTLVAAWLQREAAHA</sequence>
<evidence type="ECO:0000256" key="1">
    <source>
        <dbReference type="ARBA" id="ARBA00004651"/>
    </source>
</evidence>
<dbReference type="Pfam" id="PF00528">
    <property type="entry name" value="BPD_transp_1"/>
    <property type="match status" value="1"/>
</dbReference>
<evidence type="ECO:0000259" key="11">
    <source>
        <dbReference type="PROSITE" id="PS50928"/>
    </source>
</evidence>
<comment type="subcellular location">
    <subcellularLocation>
        <location evidence="1 9">Cell membrane</location>
        <topology evidence="1 9">Multi-pass membrane protein</topology>
    </subcellularLocation>
</comment>
<keyword evidence="8 9" id="KW-0472">Membrane</keyword>
<dbReference type="InterPro" id="IPR011864">
    <property type="entry name" value="Phosphate_PstC"/>
</dbReference>
<evidence type="ECO:0000256" key="7">
    <source>
        <dbReference type="ARBA" id="ARBA00022989"/>
    </source>
</evidence>
<dbReference type="SUPFAM" id="SSF161098">
    <property type="entry name" value="MetI-like"/>
    <property type="match status" value="1"/>
</dbReference>
<name>A0A7M2X432_9BACT</name>
<reference evidence="12 13" key="1">
    <citation type="submission" date="2020-10" db="EMBL/GenBank/DDBJ databases">
        <title>Wide distribution of Phycisphaera-like planctomycetes from WD2101 soil group in peatlands and genome analysis of the first cultivated representative.</title>
        <authorList>
            <person name="Dedysh S.N."/>
            <person name="Beletsky A.V."/>
            <person name="Ivanova A."/>
            <person name="Kulichevskaya I.S."/>
            <person name="Suzina N.E."/>
            <person name="Philippov D.A."/>
            <person name="Rakitin A.L."/>
            <person name="Mardanov A.V."/>
            <person name="Ravin N.V."/>
        </authorList>
    </citation>
    <scope>NUCLEOTIDE SEQUENCE [LARGE SCALE GENOMIC DNA]</scope>
    <source>
        <strain evidence="12 13">M1803</strain>
    </source>
</reference>
<dbReference type="GO" id="GO:0005886">
    <property type="term" value="C:plasma membrane"/>
    <property type="evidence" value="ECO:0007669"/>
    <property type="project" value="UniProtKB-SubCell"/>
</dbReference>
<evidence type="ECO:0000256" key="10">
    <source>
        <dbReference type="RuleBase" id="RU363054"/>
    </source>
</evidence>
<comment type="similarity">
    <text evidence="2 10">Belongs to the binding-protein-dependent transport system permease family. CysTW subfamily.</text>
</comment>
<organism evidence="12 13">
    <name type="scientific">Humisphaera borealis</name>
    <dbReference type="NCBI Taxonomy" id="2807512"/>
    <lineage>
        <taxon>Bacteria</taxon>
        <taxon>Pseudomonadati</taxon>
        <taxon>Planctomycetota</taxon>
        <taxon>Phycisphaerae</taxon>
        <taxon>Tepidisphaerales</taxon>
        <taxon>Tepidisphaeraceae</taxon>
        <taxon>Humisphaera</taxon>
    </lineage>
</organism>
<keyword evidence="7 9" id="KW-1133">Transmembrane helix</keyword>
<evidence type="ECO:0000256" key="8">
    <source>
        <dbReference type="ARBA" id="ARBA00023136"/>
    </source>
</evidence>
<feature type="transmembrane region" description="Helical" evidence="9">
    <location>
        <begin position="134"/>
        <end position="154"/>
    </location>
</feature>
<dbReference type="EMBL" id="CP063458">
    <property type="protein sequence ID" value="QOV92526.1"/>
    <property type="molecule type" value="Genomic_DNA"/>
</dbReference>
<accession>A0A7M2X432</accession>
<evidence type="ECO:0000256" key="5">
    <source>
        <dbReference type="ARBA" id="ARBA00022592"/>
    </source>
</evidence>
<evidence type="ECO:0000313" key="13">
    <source>
        <dbReference type="Proteomes" id="UP000593765"/>
    </source>
</evidence>
<dbReference type="NCBIfam" id="TIGR02138">
    <property type="entry name" value="phosphate_pstC"/>
    <property type="match status" value="1"/>
</dbReference>
<evidence type="ECO:0000313" key="12">
    <source>
        <dbReference type="EMBL" id="QOV92526.1"/>
    </source>
</evidence>
<keyword evidence="6 9" id="KW-0812">Transmembrane</keyword>
<dbReference type="InterPro" id="IPR035906">
    <property type="entry name" value="MetI-like_sf"/>
</dbReference>
<keyword evidence="13" id="KW-1185">Reference proteome</keyword>
<keyword evidence="4 10" id="KW-1003">Cell membrane</keyword>
<feature type="transmembrane region" description="Helical" evidence="9">
    <location>
        <begin position="53"/>
        <end position="81"/>
    </location>
</feature>
<dbReference type="GO" id="GO:0006817">
    <property type="term" value="P:phosphate ion transport"/>
    <property type="evidence" value="ECO:0007669"/>
    <property type="project" value="UniProtKB-KW"/>
</dbReference>
<evidence type="ECO:0000256" key="9">
    <source>
        <dbReference type="RuleBase" id="RU363032"/>
    </source>
</evidence>
<protein>
    <recommendedName>
        <fullName evidence="10">Phosphate transport system permease protein</fullName>
    </recommendedName>
</protein>
<dbReference type="KEGG" id="hbs:IPV69_23645"/>
<dbReference type="Proteomes" id="UP000593765">
    <property type="component" value="Chromosome"/>
</dbReference>
<feature type="domain" description="ABC transmembrane type-1" evidence="11">
    <location>
        <begin position="54"/>
        <end position="278"/>
    </location>
</feature>
<dbReference type="CDD" id="cd06261">
    <property type="entry name" value="TM_PBP2"/>
    <property type="match status" value="1"/>
</dbReference>
<proteinExistence type="inferred from homology"/>
<gene>
    <name evidence="12" type="primary">pstC</name>
    <name evidence="12" type="ORF">IPV69_23645</name>
</gene>
<evidence type="ECO:0000256" key="4">
    <source>
        <dbReference type="ARBA" id="ARBA00022475"/>
    </source>
</evidence>
<keyword evidence="5 10" id="KW-0592">Phosphate transport</keyword>
<feature type="transmembrane region" description="Helical" evidence="9">
    <location>
        <begin position="93"/>
        <end position="114"/>
    </location>
</feature>
<dbReference type="PROSITE" id="PS50928">
    <property type="entry name" value="ABC_TM1"/>
    <property type="match status" value="1"/>
</dbReference>
<dbReference type="PANTHER" id="PTHR30425">
    <property type="entry name" value="PHOSPHATE TRANSPORT SYSTEM PERMEASE PROTEIN PST"/>
    <property type="match status" value="1"/>
</dbReference>
<comment type="function">
    <text evidence="10">Part of the binding-protein-dependent transport system for phosphate; probably responsible for the translocation of the substrate across the membrane.</text>
</comment>
<dbReference type="GO" id="GO:0005315">
    <property type="term" value="F:phosphate transmembrane transporter activity"/>
    <property type="evidence" value="ECO:0007669"/>
    <property type="project" value="InterPro"/>
</dbReference>
<dbReference type="InterPro" id="IPR000515">
    <property type="entry name" value="MetI-like"/>
</dbReference>
<evidence type="ECO:0000256" key="2">
    <source>
        <dbReference type="ARBA" id="ARBA00007069"/>
    </source>
</evidence>
<feature type="transmembrane region" description="Helical" evidence="9">
    <location>
        <begin position="257"/>
        <end position="281"/>
    </location>
</feature>
<evidence type="ECO:0000256" key="6">
    <source>
        <dbReference type="ARBA" id="ARBA00022692"/>
    </source>
</evidence>
<keyword evidence="3 9" id="KW-0813">Transport</keyword>
<dbReference type="AlphaFoldDB" id="A0A7M2X432"/>
<dbReference type="Gene3D" id="1.10.3720.10">
    <property type="entry name" value="MetI-like"/>
    <property type="match status" value="1"/>
</dbReference>
<dbReference type="PANTHER" id="PTHR30425:SF1">
    <property type="entry name" value="PHOSPHATE TRANSPORT SYSTEM PERMEASE PROTEIN PSTC"/>
    <property type="match status" value="1"/>
</dbReference>
<evidence type="ECO:0000256" key="3">
    <source>
        <dbReference type="ARBA" id="ARBA00022448"/>
    </source>
</evidence>
<feature type="transmembrane region" description="Helical" evidence="9">
    <location>
        <begin position="192"/>
        <end position="214"/>
    </location>
</feature>
<comment type="caution">
    <text evidence="10">Lacks conserved residue(s) required for the propagation of feature annotation.</text>
</comment>
<dbReference type="InterPro" id="IPR051124">
    <property type="entry name" value="Phosphate_Transport_Permease"/>
</dbReference>